<evidence type="ECO:0000313" key="7">
    <source>
        <dbReference type="EMBL" id="KAF5935606.1"/>
    </source>
</evidence>
<dbReference type="UniPathway" id="UPA00143"/>
<comment type="caution">
    <text evidence="7">The sequence shown here is derived from an EMBL/GenBank/DDBJ whole genome shotgun (WGS) entry which is preliminary data.</text>
</comment>
<dbReference type="SUPFAM" id="SSF48371">
    <property type="entry name" value="ARM repeat"/>
    <property type="match status" value="1"/>
</dbReference>
<comment type="catalytic activity">
    <reaction evidence="1 5">
        <text>S-ubiquitinyl-[E2 ubiquitin-conjugating enzyme]-L-cysteine + [acceptor protein]-L-lysine = [E2 ubiquitin-conjugating enzyme]-L-cysteine + N(6)-ubiquitinyl-[acceptor protein]-L-lysine.</text>
        <dbReference type="EC" id="2.3.2.27"/>
    </reaction>
</comment>
<accession>A0A7J7G8F1</accession>
<dbReference type="CDD" id="cd16664">
    <property type="entry name" value="RING-Ubox_PUB"/>
    <property type="match status" value="1"/>
</dbReference>
<dbReference type="GO" id="GO:0061630">
    <property type="term" value="F:ubiquitin protein ligase activity"/>
    <property type="evidence" value="ECO:0007669"/>
    <property type="project" value="UniProtKB-UniRule"/>
</dbReference>
<dbReference type="SUPFAM" id="SSF57850">
    <property type="entry name" value="RING/U-box"/>
    <property type="match status" value="1"/>
</dbReference>
<gene>
    <name evidence="7" type="ORF">HYC85_026735</name>
</gene>
<evidence type="ECO:0000256" key="4">
    <source>
        <dbReference type="ARBA" id="ARBA00022786"/>
    </source>
</evidence>
<dbReference type="PANTHER" id="PTHR22849:SF132">
    <property type="entry name" value="E3 UBIQUITIN-PROTEIN LIGASE PUB23"/>
    <property type="match status" value="1"/>
</dbReference>
<dbReference type="InterPro" id="IPR045185">
    <property type="entry name" value="PUB22/23/24-like"/>
</dbReference>
<evidence type="ECO:0000313" key="8">
    <source>
        <dbReference type="Proteomes" id="UP000593564"/>
    </source>
</evidence>
<comment type="function">
    <text evidence="5">Functions as an E3 ubiquitin ligase.</text>
</comment>
<evidence type="ECO:0000256" key="3">
    <source>
        <dbReference type="ARBA" id="ARBA00022679"/>
    </source>
</evidence>
<reference evidence="8" key="1">
    <citation type="journal article" date="2020" name="Nat. Commun.">
        <title>Genome assembly of wild tea tree DASZ reveals pedigree and selection history of tea varieties.</title>
        <authorList>
            <person name="Zhang W."/>
            <person name="Zhang Y."/>
            <person name="Qiu H."/>
            <person name="Guo Y."/>
            <person name="Wan H."/>
            <person name="Zhang X."/>
            <person name="Scossa F."/>
            <person name="Alseekh S."/>
            <person name="Zhang Q."/>
            <person name="Wang P."/>
            <person name="Xu L."/>
            <person name="Schmidt M.H."/>
            <person name="Jia X."/>
            <person name="Li D."/>
            <person name="Zhu A."/>
            <person name="Guo F."/>
            <person name="Chen W."/>
            <person name="Ni D."/>
            <person name="Usadel B."/>
            <person name="Fernie A.R."/>
            <person name="Wen W."/>
        </authorList>
    </citation>
    <scope>NUCLEOTIDE SEQUENCE [LARGE SCALE GENOMIC DNA]</scope>
    <source>
        <strain evidence="8">cv. G240</strain>
    </source>
</reference>
<dbReference type="InterPro" id="IPR045210">
    <property type="entry name" value="RING-Ubox_PUB"/>
</dbReference>
<dbReference type="EMBL" id="JACBKZ010000013">
    <property type="protein sequence ID" value="KAF5935606.1"/>
    <property type="molecule type" value="Genomic_DNA"/>
</dbReference>
<dbReference type="Pfam" id="PF04564">
    <property type="entry name" value="U-box"/>
    <property type="match status" value="1"/>
</dbReference>
<sequence length="418" mass="46392">MTKYVFPMAEVEVPPFFICPISLEMMKDPVTVSTGITYDRESIEKWIFSGKNNTCPATKQVLSYTELTPNHTLRRLIQSWCTLNASNGIERFPTPKPPVNKAQIVKLINDAKSPQTQMKCLRRLRSIASTNETNKRCIEGTGAVQFLASVIKLNTNNASLEVSEDGFDLATSTDEALNILYHLQLSEAGLKSLTTGDNGEFIESLLRVMQRGNYESRAYAVFLLKSMTEVADPMQLISLKPEFFVELVQLVHDQISSKATKSTLQLLINVCPWGRNRVKAVDAGAVPVLIDLLLDSSEKRVCEMILMVLDQLCQCAEGRAELLKHGAGLAVVSKKILRVSKVASERAVRILHSISKFSATQSVVQEMLQLGVVTKLCLVLQVDSGNKTMEKAREILKLHARAWKNSSCIPVTLASYLC</sequence>
<evidence type="ECO:0000256" key="1">
    <source>
        <dbReference type="ARBA" id="ARBA00000900"/>
    </source>
</evidence>
<dbReference type="GO" id="GO:0016567">
    <property type="term" value="P:protein ubiquitination"/>
    <property type="evidence" value="ECO:0007669"/>
    <property type="project" value="UniProtKB-UniRule"/>
</dbReference>
<evidence type="ECO:0000259" key="6">
    <source>
        <dbReference type="PROSITE" id="PS51698"/>
    </source>
</evidence>
<dbReference type="InterPro" id="IPR011989">
    <property type="entry name" value="ARM-like"/>
</dbReference>
<protein>
    <recommendedName>
        <fullName evidence="5 6">U-box domain-containing protein</fullName>
        <ecNumber evidence="5">2.3.2.27</ecNumber>
    </recommendedName>
    <alternativeName>
        <fullName evidence="5">RING-type E3 ubiquitin transferase PUB</fullName>
    </alternativeName>
</protein>
<keyword evidence="3 5" id="KW-0808">Transferase</keyword>
<dbReference type="Pfam" id="PF25598">
    <property type="entry name" value="ARM_PUB"/>
    <property type="match status" value="1"/>
</dbReference>
<proteinExistence type="predicted"/>
<keyword evidence="8" id="KW-1185">Reference proteome</keyword>
<dbReference type="FunFam" id="3.30.40.10:FF:000437">
    <property type="entry name" value="RING-type E3 ubiquitin transferase"/>
    <property type="match status" value="1"/>
</dbReference>
<evidence type="ECO:0000256" key="5">
    <source>
        <dbReference type="RuleBase" id="RU369093"/>
    </source>
</evidence>
<dbReference type="Gene3D" id="3.30.40.10">
    <property type="entry name" value="Zinc/RING finger domain, C3HC4 (zinc finger)"/>
    <property type="match status" value="1"/>
</dbReference>
<dbReference type="PANTHER" id="PTHR22849">
    <property type="entry name" value="WDSAM1 PROTEIN"/>
    <property type="match status" value="1"/>
</dbReference>
<dbReference type="AlphaFoldDB" id="A0A7J7G8F1"/>
<dbReference type="Proteomes" id="UP000593564">
    <property type="component" value="Unassembled WGS sequence"/>
</dbReference>
<dbReference type="SMART" id="SM00504">
    <property type="entry name" value="Ubox"/>
    <property type="match status" value="1"/>
</dbReference>
<name>A0A7J7G8F1_CAMSI</name>
<dbReference type="InterPro" id="IPR013083">
    <property type="entry name" value="Znf_RING/FYVE/PHD"/>
</dbReference>
<feature type="domain" description="U-box" evidence="6">
    <location>
        <begin position="12"/>
        <end position="87"/>
    </location>
</feature>
<dbReference type="GO" id="GO:0006952">
    <property type="term" value="P:defense response"/>
    <property type="evidence" value="ECO:0007669"/>
    <property type="project" value="UniProtKB-ARBA"/>
</dbReference>
<organism evidence="7 8">
    <name type="scientific">Camellia sinensis</name>
    <name type="common">Tea plant</name>
    <name type="synonym">Thea sinensis</name>
    <dbReference type="NCBI Taxonomy" id="4442"/>
    <lineage>
        <taxon>Eukaryota</taxon>
        <taxon>Viridiplantae</taxon>
        <taxon>Streptophyta</taxon>
        <taxon>Embryophyta</taxon>
        <taxon>Tracheophyta</taxon>
        <taxon>Spermatophyta</taxon>
        <taxon>Magnoliopsida</taxon>
        <taxon>eudicotyledons</taxon>
        <taxon>Gunneridae</taxon>
        <taxon>Pentapetalae</taxon>
        <taxon>asterids</taxon>
        <taxon>Ericales</taxon>
        <taxon>Theaceae</taxon>
        <taxon>Camellia</taxon>
    </lineage>
</organism>
<dbReference type="InterPro" id="IPR058678">
    <property type="entry name" value="ARM_PUB"/>
</dbReference>
<comment type="pathway">
    <text evidence="2 5">Protein modification; protein ubiquitination.</text>
</comment>
<dbReference type="InterPro" id="IPR016024">
    <property type="entry name" value="ARM-type_fold"/>
</dbReference>
<evidence type="ECO:0000256" key="2">
    <source>
        <dbReference type="ARBA" id="ARBA00004906"/>
    </source>
</evidence>
<keyword evidence="4 5" id="KW-0833">Ubl conjugation pathway</keyword>
<dbReference type="EC" id="2.3.2.27" evidence="5"/>
<reference evidence="7 8" key="2">
    <citation type="submission" date="2020-07" db="EMBL/GenBank/DDBJ databases">
        <title>Genome assembly of wild tea tree DASZ reveals pedigree and selection history of tea varieties.</title>
        <authorList>
            <person name="Zhang W."/>
        </authorList>
    </citation>
    <scope>NUCLEOTIDE SEQUENCE [LARGE SCALE GENOMIC DNA]</scope>
    <source>
        <strain evidence="8">cv. G240</strain>
        <tissue evidence="7">Leaf</tissue>
    </source>
</reference>
<dbReference type="InterPro" id="IPR003613">
    <property type="entry name" value="Ubox_domain"/>
</dbReference>
<dbReference type="Gene3D" id="1.25.10.10">
    <property type="entry name" value="Leucine-rich Repeat Variant"/>
    <property type="match status" value="1"/>
</dbReference>
<dbReference type="PROSITE" id="PS51698">
    <property type="entry name" value="U_BOX"/>
    <property type="match status" value="1"/>
</dbReference>